<evidence type="ECO:0000313" key="4">
    <source>
        <dbReference type="Proteomes" id="UP000199113"/>
    </source>
</evidence>
<proteinExistence type="predicted"/>
<dbReference type="GO" id="GO:0005524">
    <property type="term" value="F:ATP binding"/>
    <property type="evidence" value="ECO:0007669"/>
    <property type="project" value="InterPro"/>
</dbReference>
<evidence type="ECO:0000259" key="2">
    <source>
        <dbReference type="Pfam" id="PF08245"/>
    </source>
</evidence>
<evidence type="ECO:0000259" key="1">
    <source>
        <dbReference type="Pfam" id="PF02875"/>
    </source>
</evidence>
<dbReference type="PANTHER" id="PTHR23135:SF18">
    <property type="entry name" value="CYANOPHYCIN SYNTHETASE"/>
    <property type="match status" value="1"/>
</dbReference>
<dbReference type="EMBL" id="FOKC01000006">
    <property type="protein sequence ID" value="SFB27019.1"/>
    <property type="molecule type" value="Genomic_DNA"/>
</dbReference>
<evidence type="ECO:0000313" key="3">
    <source>
        <dbReference type="EMBL" id="SFB27019.1"/>
    </source>
</evidence>
<accession>A0A1I0ZMJ3</accession>
<name>A0A1I0ZMJ3_9ACTN</name>
<protein>
    <submittedName>
        <fullName evidence="3">Cyanophycin synthetase</fullName>
    </submittedName>
</protein>
<dbReference type="AlphaFoldDB" id="A0A1I0ZMJ3"/>
<feature type="domain" description="Mur ligase central" evidence="2">
    <location>
        <begin position="161"/>
        <end position="373"/>
    </location>
</feature>
<dbReference type="Gene3D" id="3.90.190.20">
    <property type="entry name" value="Mur ligase, C-terminal domain"/>
    <property type="match status" value="1"/>
</dbReference>
<dbReference type="InterPro" id="IPR036615">
    <property type="entry name" value="Mur_ligase_C_dom_sf"/>
</dbReference>
<dbReference type="Pfam" id="PF08245">
    <property type="entry name" value="Mur_ligase_M"/>
    <property type="match status" value="1"/>
</dbReference>
<dbReference type="RefSeq" id="WP_231263387.1">
    <property type="nucleotide sequence ID" value="NZ_FOKC01000006.1"/>
</dbReference>
<reference evidence="3" key="1">
    <citation type="submission" date="2016-10" db="EMBL/GenBank/DDBJ databases">
        <authorList>
            <person name="de Groot N.N."/>
        </authorList>
    </citation>
    <scope>NUCLEOTIDE SEQUENCE [LARGE SCALE GENOMIC DNA]</scope>
    <source>
        <strain evidence="3">CGMCC 1.10697</strain>
    </source>
</reference>
<organism evidence="3 4">
    <name type="scientific">Nocardioides alpinus</name>
    <dbReference type="NCBI Taxonomy" id="748909"/>
    <lineage>
        <taxon>Bacteria</taxon>
        <taxon>Bacillati</taxon>
        <taxon>Actinomycetota</taxon>
        <taxon>Actinomycetes</taxon>
        <taxon>Propionibacteriales</taxon>
        <taxon>Nocardioidaceae</taxon>
        <taxon>Nocardioides</taxon>
    </lineage>
</organism>
<dbReference type="SUPFAM" id="SSF53244">
    <property type="entry name" value="MurD-like peptide ligases, peptide-binding domain"/>
    <property type="match status" value="1"/>
</dbReference>
<dbReference type="Gene3D" id="3.40.1190.10">
    <property type="entry name" value="Mur-like, catalytic domain"/>
    <property type="match status" value="1"/>
</dbReference>
<dbReference type="InterPro" id="IPR036565">
    <property type="entry name" value="Mur-like_cat_sf"/>
</dbReference>
<dbReference type="Pfam" id="PF02875">
    <property type="entry name" value="Mur_ligase_C"/>
    <property type="match status" value="1"/>
</dbReference>
<dbReference type="STRING" id="748909.SAMN05192575_10689"/>
<dbReference type="InterPro" id="IPR004101">
    <property type="entry name" value="Mur_ligase_C"/>
</dbReference>
<dbReference type="InterPro" id="IPR013221">
    <property type="entry name" value="Mur_ligase_cen"/>
</dbReference>
<gene>
    <name evidence="3" type="ORF">SAMN05192575_10689</name>
</gene>
<dbReference type="PANTHER" id="PTHR23135">
    <property type="entry name" value="MUR LIGASE FAMILY MEMBER"/>
    <property type="match status" value="1"/>
</dbReference>
<dbReference type="GO" id="GO:0016881">
    <property type="term" value="F:acid-amino acid ligase activity"/>
    <property type="evidence" value="ECO:0007669"/>
    <property type="project" value="InterPro"/>
</dbReference>
<feature type="domain" description="Mur ligase C-terminal" evidence="1">
    <location>
        <begin position="400"/>
        <end position="529"/>
    </location>
</feature>
<dbReference type="Proteomes" id="UP000199113">
    <property type="component" value="Unassembled WGS sequence"/>
</dbReference>
<sequence length="596" mass="62984">MTSLVELRILEGPNLYFPRAAVKLTLDVSTISDASDEAVLRFARRIGLRTTRPGAPGSGFRQRFAVRAVERLVRAIASEAGTRRLAVRVRPTSDPQVLVVAFPWRNRERARALGEAVAHALDALPTPDVESAVSTAAAEVAAAPRGTRPTTIVPRIPVVAVTGTNGKTTTSRMIAHIARTSGLVVGWSNTDGVYRDGVLVEAGDYSGPSGAVRALGLEGVQFAVTETARGGILLKGIGITRNDVSVVTNVTADHLGMQGIDTVDQLAEVKSVVPRITRKDGWSVLNGDDPRVLAMQSVISAQPWIFSRDPDSPAVREVLGHGGGRATTVIDGWITVLAPGVDPDPLVELVDVPMTLAGLSRFNIENALAAASAALAIGLSRDDVITGLRTFRPDAEHNPGRMNFFSLPGDVSVVMDLAHNEAGLEALLEIMAGVRRPGARLMLGLGAVGDRTDELIDALGEIGAKGSDVVAIGHKEWYLRGRTMDEIDGLLRAGAARVGVTDIDTYRTEVECLAALVARAEPGDVVGLMCHAERQEAYDWIAGHGGTADTPETLSEKVRAAQARAAAGSDVAGVDLLAGRSDVEVSLDDHPRHPTR</sequence>
<dbReference type="SUPFAM" id="SSF53623">
    <property type="entry name" value="MurD-like peptide ligases, catalytic domain"/>
    <property type="match status" value="1"/>
</dbReference>